<comment type="similarity">
    <text evidence="6">Belongs to the RnpA family.</text>
</comment>
<evidence type="ECO:0000256" key="5">
    <source>
        <dbReference type="ARBA" id="ARBA00022884"/>
    </source>
</evidence>
<dbReference type="EC" id="3.1.26.5" evidence="6 7"/>
<dbReference type="SUPFAM" id="SSF54211">
    <property type="entry name" value="Ribosomal protein S5 domain 2-like"/>
    <property type="match status" value="1"/>
</dbReference>
<evidence type="ECO:0000313" key="8">
    <source>
        <dbReference type="EMBL" id="MEB3428687.1"/>
    </source>
</evidence>
<keyword evidence="2 6" id="KW-0540">Nuclease</keyword>
<dbReference type="NCBIfam" id="TIGR00188">
    <property type="entry name" value="rnpA"/>
    <property type="match status" value="1"/>
</dbReference>
<keyword evidence="1 6" id="KW-0819">tRNA processing</keyword>
<dbReference type="InterPro" id="IPR020568">
    <property type="entry name" value="Ribosomal_Su5_D2-typ_SF"/>
</dbReference>
<dbReference type="EMBL" id="JAYKOT010000001">
    <property type="protein sequence ID" value="MEB3428687.1"/>
    <property type="molecule type" value="Genomic_DNA"/>
</dbReference>
<dbReference type="HAMAP" id="MF_00227">
    <property type="entry name" value="RNase_P"/>
    <property type="match status" value="1"/>
</dbReference>
<evidence type="ECO:0000256" key="3">
    <source>
        <dbReference type="ARBA" id="ARBA00022759"/>
    </source>
</evidence>
<dbReference type="PANTHER" id="PTHR33992:SF1">
    <property type="entry name" value="RIBONUCLEASE P PROTEIN COMPONENT"/>
    <property type="match status" value="1"/>
</dbReference>
<dbReference type="PANTHER" id="PTHR33992">
    <property type="entry name" value="RIBONUCLEASE P PROTEIN COMPONENT"/>
    <property type="match status" value="1"/>
</dbReference>
<proteinExistence type="inferred from homology"/>
<accession>A0AAW9MVF4</accession>
<protein>
    <recommendedName>
        <fullName evidence="6 7">Ribonuclease P protein component</fullName>
        <shortName evidence="6">RNase P protein</shortName>
        <shortName evidence="6">RNaseP protein</shortName>
        <ecNumber evidence="6 7">3.1.26.5</ecNumber>
    </recommendedName>
    <alternativeName>
        <fullName evidence="6">Protein C5</fullName>
    </alternativeName>
</protein>
<evidence type="ECO:0000256" key="4">
    <source>
        <dbReference type="ARBA" id="ARBA00022801"/>
    </source>
</evidence>
<evidence type="ECO:0000256" key="1">
    <source>
        <dbReference type="ARBA" id="ARBA00022694"/>
    </source>
</evidence>
<evidence type="ECO:0000256" key="6">
    <source>
        <dbReference type="HAMAP-Rule" id="MF_00227"/>
    </source>
</evidence>
<organism evidence="8 9">
    <name type="scientific">Citroniella saccharovorans</name>
    <dbReference type="NCBI Taxonomy" id="2053367"/>
    <lineage>
        <taxon>Bacteria</taxon>
        <taxon>Bacillati</taxon>
        <taxon>Bacillota</taxon>
        <taxon>Tissierellia</taxon>
        <taxon>Tissierellales</taxon>
        <taxon>Peptoniphilaceae</taxon>
        <taxon>Citroniella</taxon>
    </lineage>
</organism>
<keyword evidence="3 6" id="KW-0255">Endonuclease</keyword>
<keyword evidence="9" id="KW-1185">Reference proteome</keyword>
<gene>
    <name evidence="6 8" type="primary">rnpA</name>
    <name evidence="8" type="ORF">VLK81_01375</name>
</gene>
<comment type="subunit">
    <text evidence="6">Consists of a catalytic RNA component (M1 or rnpB) and a protein subunit.</text>
</comment>
<comment type="caution">
    <text evidence="8">The sequence shown here is derived from an EMBL/GenBank/DDBJ whole genome shotgun (WGS) entry which is preliminary data.</text>
</comment>
<dbReference type="GO" id="GO:0000049">
    <property type="term" value="F:tRNA binding"/>
    <property type="evidence" value="ECO:0007669"/>
    <property type="project" value="UniProtKB-UniRule"/>
</dbReference>
<dbReference type="InterPro" id="IPR014721">
    <property type="entry name" value="Ribsml_uS5_D2-typ_fold_subgr"/>
</dbReference>
<dbReference type="Gene3D" id="3.30.230.10">
    <property type="match status" value="1"/>
</dbReference>
<comment type="function">
    <text evidence="6">RNaseP catalyzes the removal of the 5'-leader sequence from pre-tRNA to produce the mature 5'-terminus. It can also cleave other RNA substrates such as 4.5S RNA. The protein component plays an auxiliary but essential role in vivo by binding to the 5'-leader sequence and broadening the substrate specificity of the ribozyme.</text>
</comment>
<dbReference type="Pfam" id="PF00825">
    <property type="entry name" value="Ribonuclease_P"/>
    <property type="match status" value="1"/>
</dbReference>
<reference evidence="8 9" key="1">
    <citation type="submission" date="2024-01" db="EMBL/GenBank/DDBJ databases">
        <title>Complete genome sequence of Citroniella saccharovorans strain M6.X9, isolated from human fecal sample.</title>
        <authorList>
            <person name="Cheng G."/>
            <person name="Westerholm M."/>
            <person name="Schnurer A."/>
        </authorList>
    </citation>
    <scope>NUCLEOTIDE SEQUENCE [LARGE SCALE GENOMIC DNA]</scope>
    <source>
        <strain evidence="8 9">DSM 29873</strain>
    </source>
</reference>
<comment type="catalytic activity">
    <reaction evidence="6">
        <text>Endonucleolytic cleavage of RNA, removing 5'-extranucleotides from tRNA precursor.</text>
        <dbReference type="EC" id="3.1.26.5"/>
    </reaction>
</comment>
<dbReference type="Proteomes" id="UP001357733">
    <property type="component" value="Unassembled WGS sequence"/>
</dbReference>
<evidence type="ECO:0000256" key="7">
    <source>
        <dbReference type="NCBIfam" id="TIGR00188"/>
    </source>
</evidence>
<dbReference type="GO" id="GO:0004526">
    <property type="term" value="F:ribonuclease P activity"/>
    <property type="evidence" value="ECO:0007669"/>
    <property type="project" value="UniProtKB-UniRule"/>
</dbReference>
<dbReference type="InterPro" id="IPR000100">
    <property type="entry name" value="RNase_P"/>
</dbReference>
<evidence type="ECO:0000256" key="2">
    <source>
        <dbReference type="ARBA" id="ARBA00022722"/>
    </source>
</evidence>
<keyword evidence="4 6" id="KW-0378">Hydrolase</keyword>
<dbReference type="RefSeq" id="WP_324618720.1">
    <property type="nucleotide sequence ID" value="NZ_JAYKOT010000001.1"/>
</dbReference>
<keyword evidence="5 6" id="KW-0694">RNA-binding</keyword>
<dbReference type="AlphaFoldDB" id="A0AAW9MVF4"/>
<evidence type="ECO:0000313" key="9">
    <source>
        <dbReference type="Proteomes" id="UP001357733"/>
    </source>
</evidence>
<dbReference type="GO" id="GO:0001682">
    <property type="term" value="P:tRNA 5'-leader removal"/>
    <property type="evidence" value="ECO:0007669"/>
    <property type="project" value="UniProtKB-UniRule"/>
</dbReference>
<name>A0AAW9MVF4_9FIRM</name>
<sequence>MEKNLRLRKNEDYKKVYSRGFRFYNKDFNGLCLDSKNNGPRVGFTITKKYGKANMRNRTRRRLKEIVRLNRDILPNLDIIIVPKKHTYTMDFNSLNDSYLNLIYFMNKRYKRK</sequence>
<dbReference type="GO" id="GO:0030677">
    <property type="term" value="C:ribonuclease P complex"/>
    <property type="evidence" value="ECO:0007669"/>
    <property type="project" value="TreeGrafter"/>
</dbReference>
<dbReference type="GO" id="GO:0042781">
    <property type="term" value="F:3'-tRNA processing endoribonuclease activity"/>
    <property type="evidence" value="ECO:0007669"/>
    <property type="project" value="TreeGrafter"/>
</dbReference>